<proteinExistence type="predicted"/>
<feature type="transmembrane region" description="Helical" evidence="1">
    <location>
        <begin position="141"/>
        <end position="165"/>
    </location>
</feature>
<evidence type="ECO:0000313" key="2">
    <source>
        <dbReference type="EMBL" id="MCC2252955.1"/>
    </source>
</evidence>
<keyword evidence="1" id="KW-1133">Transmembrane helix</keyword>
<keyword evidence="1" id="KW-0812">Transmembrane</keyword>
<evidence type="ECO:0000256" key="1">
    <source>
        <dbReference type="SAM" id="Phobius"/>
    </source>
</evidence>
<evidence type="ECO:0000313" key="3">
    <source>
        <dbReference type="Proteomes" id="UP001198151"/>
    </source>
</evidence>
<feature type="transmembrane region" description="Helical" evidence="1">
    <location>
        <begin position="104"/>
        <end position="129"/>
    </location>
</feature>
<feature type="transmembrane region" description="Helical" evidence="1">
    <location>
        <begin position="171"/>
        <end position="190"/>
    </location>
</feature>
<dbReference type="Pfam" id="PF04854">
    <property type="entry name" value="DUF624"/>
    <property type="match status" value="1"/>
</dbReference>
<name>A0ABS8FSI0_9FIRM</name>
<keyword evidence="1" id="KW-0472">Membrane</keyword>
<dbReference type="Proteomes" id="UP001198151">
    <property type="component" value="Unassembled WGS sequence"/>
</dbReference>
<comment type="caution">
    <text evidence="2">The sequence shown here is derived from an EMBL/GenBank/DDBJ whole genome shotgun (WGS) entry which is preliminary data.</text>
</comment>
<sequence>MEQKSSKILAFLMKIGDLFFLNILYILCCIPVVTAGAATSALYHCTVKMVRKEESYLTKDFFSAFRRNFVKATILYLAAAAVYAVLAGDFYLSRFLPSGIQPLLLAVLIILAVFFSLIAAYLIPLVDYYGKSIADIVKTAFFLAFSHVFRSFIMVFMNALIPALLLIYPTFFLRILPLIGFLGFSSVAYANSRIFLSAADPDALHS</sequence>
<protein>
    <submittedName>
        <fullName evidence="2">YesL family protein</fullName>
    </submittedName>
</protein>
<keyword evidence="3" id="KW-1185">Reference proteome</keyword>
<dbReference type="InterPro" id="IPR006938">
    <property type="entry name" value="DUF624"/>
</dbReference>
<organism evidence="2 3">
    <name type="scientific">Ruminococcus turbiniformis</name>
    <dbReference type="NCBI Taxonomy" id="2881258"/>
    <lineage>
        <taxon>Bacteria</taxon>
        <taxon>Bacillati</taxon>
        <taxon>Bacillota</taxon>
        <taxon>Clostridia</taxon>
        <taxon>Eubacteriales</taxon>
        <taxon>Oscillospiraceae</taxon>
        <taxon>Ruminococcus</taxon>
    </lineage>
</organism>
<accession>A0ABS8FSI0</accession>
<reference evidence="2 3" key="1">
    <citation type="submission" date="2021-10" db="EMBL/GenBank/DDBJ databases">
        <title>Anaerobic single-cell dispensing facilitates the cultivation of human gut bacteria.</title>
        <authorList>
            <person name="Afrizal A."/>
        </authorList>
    </citation>
    <scope>NUCLEOTIDE SEQUENCE [LARGE SCALE GENOMIC DNA]</scope>
    <source>
        <strain evidence="2 3">CLA-AA-H200</strain>
    </source>
</reference>
<gene>
    <name evidence="2" type="ORF">LKD70_00610</name>
</gene>
<feature type="transmembrane region" description="Helical" evidence="1">
    <location>
        <begin position="74"/>
        <end position="92"/>
    </location>
</feature>
<dbReference type="RefSeq" id="WP_227706119.1">
    <property type="nucleotide sequence ID" value="NZ_JAJEQX010000001.1"/>
</dbReference>
<feature type="transmembrane region" description="Helical" evidence="1">
    <location>
        <begin position="20"/>
        <end position="43"/>
    </location>
</feature>
<dbReference type="EMBL" id="JAJEQX010000001">
    <property type="protein sequence ID" value="MCC2252955.1"/>
    <property type="molecule type" value="Genomic_DNA"/>
</dbReference>